<dbReference type="PROSITE" id="PS50887">
    <property type="entry name" value="GGDEF"/>
    <property type="match status" value="1"/>
</dbReference>
<dbReference type="Pfam" id="PF00990">
    <property type="entry name" value="GGDEF"/>
    <property type="match status" value="1"/>
</dbReference>
<name>A0A934WL62_9BURK</name>
<dbReference type="EMBL" id="JAEPWM010000001">
    <property type="protein sequence ID" value="MBK6005088.1"/>
    <property type="molecule type" value="Genomic_DNA"/>
</dbReference>
<feature type="transmembrane region" description="Helical" evidence="1">
    <location>
        <begin position="379"/>
        <end position="398"/>
    </location>
</feature>
<keyword evidence="1" id="KW-0812">Transmembrane</keyword>
<dbReference type="Gene3D" id="2.60.40.2380">
    <property type="match status" value="1"/>
</dbReference>
<dbReference type="InterPro" id="IPR011622">
    <property type="entry name" value="7TMR_DISM_rcpt_extracell_dom2"/>
</dbReference>
<dbReference type="Gene3D" id="3.30.70.270">
    <property type="match status" value="1"/>
</dbReference>
<dbReference type="PANTHER" id="PTHR44757">
    <property type="entry name" value="DIGUANYLATE CYCLASE DGCP"/>
    <property type="match status" value="1"/>
</dbReference>
<dbReference type="PANTHER" id="PTHR44757:SF2">
    <property type="entry name" value="BIOFILM ARCHITECTURE MAINTENANCE PROTEIN MBAA"/>
    <property type="match status" value="1"/>
</dbReference>
<dbReference type="InterPro" id="IPR052155">
    <property type="entry name" value="Biofilm_reg_signaling"/>
</dbReference>
<evidence type="ECO:0000313" key="4">
    <source>
        <dbReference type="EMBL" id="MBK6005088.1"/>
    </source>
</evidence>
<dbReference type="Pfam" id="PF07696">
    <property type="entry name" value="7TMR-DISMED2"/>
    <property type="match status" value="1"/>
</dbReference>
<feature type="signal peptide" evidence="2">
    <location>
        <begin position="1"/>
        <end position="21"/>
    </location>
</feature>
<evidence type="ECO:0000259" key="3">
    <source>
        <dbReference type="PROSITE" id="PS50887"/>
    </source>
</evidence>
<dbReference type="InterPro" id="IPR000160">
    <property type="entry name" value="GGDEF_dom"/>
</dbReference>
<dbReference type="NCBIfam" id="TIGR00254">
    <property type="entry name" value="GGDEF"/>
    <property type="match status" value="1"/>
</dbReference>
<dbReference type="Pfam" id="PF07695">
    <property type="entry name" value="7TMR-DISM_7TM"/>
    <property type="match status" value="1"/>
</dbReference>
<keyword evidence="1" id="KW-0472">Membrane</keyword>
<sequence length="580" mass="62991">MSRSALGVLCAILLWCASCWSATSASAPTDFVPPAQPRTLALGGDAPWASLNGNAVYWFDRTGAATIATVEAGSSTLPWKVRVRDRHDRLHGGALWLAFDATAPAAEHWYLEVGASFYDRVQMYYRDRNGNWVVQESGTIHSVSDWAVPGRLPTFALAIGDPRPVRYWLRVEDDRAEFSAPTILLREEALQTSREREQFLFGAYFGLFALVTIAALGNGLVYRDRGFLAFSLYTLLLGGGQLARAGIAAQHLWPNGPVLNGLALALWPGAATAAALWFVKVITEPVRLSRALDLGVWALIAAVLAAVALDIVIGTRTSMTLVLGLTALSLLAITSMIAWGWIDGHDAEMRLIAIGFVPVLVMALFPLARVLGLVPSSTLTRYGLFFASVVEVPILFYAMHRRLMARREAELRAGALSRTDPLTGLPHRQGLVERLNSSLAHARGQKQSCALLGVRISNLEAVAEEFGKDAADKALVVAASHLRRTSVDFDMAARVGEREFAVLMEAPVLPEAVSSRAQQVVASGLRQVEALPQALTLKFHVTAAIVPVPQLDAEATLQWVMDGLDQMTQDAKKLIRNLNF</sequence>
<evidence type="ECO:0000256" key="2">
    <source>
        <dbReference type="SAM" id="SignalP"/>
    </source>
</evidence>
<dbReference type="RefSeq" id="WP_201166449.1">
    <property type="nucleotide sequence ID" value="NZ_JAEPWM010000001.1"/>
</dbReference>
<keyword evidence="2" id="KW-0732">Signal</keyword>
<dbReference type="Proteomes" id="UP000630528">
    <property type="component" value="Unassembled WGS sequence"/>
</dbReference>
<evidence type="ECO:0000256" key="1">
    <source>
        <dbReference type="SAM" id="Phobius"/>
    </source>
</evidence>
<dbReference type="InterPro" id="IPR043128">
    <property type="entry name" value="Rev_trsase/Diguanyl_cyclase"/>
</dbReference>
<feature type="transmembrane region" description="Helical" evidence="1">
    <location>
        <begin position="199"/>
        <end position="220"/>
    </location>
</feature>
<reference evidence="4" key="1">
    <citation type="journal article" date="2012" name="J. Microbiol. Biotechnol.">
        <title>Ramlibacter ginsenosidimutans sp. nov., with ginsenoside-converting activity.</title>
        <authorList>
            <person name="Wang L."/>
            <person name="An D.S."/>
            <person name="Kim S.G."/>
            <person name="Jin F.X."/>
            <person name="Kim S.C."/>
            <person name="Lee S.T."/>
            <person name="Im W.T."/>
        </authorList>
    </citation>
    <scope>NUCLEOTIDE SEQUENCE</scope>
    <source>
        <strain evidence="4">KACC 17527</strain>
    </source>
</reference>
<organism evidence="4 5">
    <name type="scientific">Ramlibacter ginsenosidimutans</name>
    <dbReference type="NCBI Taxonomy" id="502333"/>
    <lineage>
        <taxon>Bacteria</taxon>
        <taxon>Pseudomonadati</taxon>
        <taxon>Pseudomonadota</taxon>
        <taxon>Betaproteobacteria</taxon>
        <taxon>Burkholderiales</taxon>
        <taxon>Comamonadaceae</taxon>
        <taxon>Ramlibacter</taxon>
    </lineage>
</organism>
<feature type="transmembrane region" description="Helical" evidence="1">
    <location>
        <begin position="319"/>
        <end position="339"/>
    </location>
</feature>
<dbReference type="InterPro" id="IPR011623">
    <property type="entry name" value="7TMR_DISM_rcpt_extracell_dom1"/>
</dbReference>
<comment type="caution">
    <text evidence="4">The sequence shown here is derived from an EMBL/GenBank/DDBJ whole genome shotgun (WGS) entry which is preliminary data.</text>
</comment>
<dbReference type="InterPro" id="IPR029787">
    <property type="entry name" value="Nucleotide_cyclase"/>
</dbReference>
<feature type="chain" id="PRO_5036713423" evidence="2">
    <location>
        <begin position="22"/>
        <end position="580"/>
    </location>
</feature>
<feature type="transmembrane region" description="Helical" evidence="1">
    <location>
        <begin position="259"/>
        <end position="279"/>
    </location>
</feature>
<accession>A0A934WL62</accession>
<protein>
    <submittedName>
        <fullName evidence="4">Diguanylate cyclase</fullName>
    </submittedName>
</protein>
<proteinExistence type="predicted"/>
<gene>
    <name evidence="4" type="ORF">JJB11_03200</name>
</gene>
<reference evidence="4" key="2">
    <citation type="submission" date="2021-01" db="EMBL/GenBank/DDBJ databases">
        <authorList>
            <person name="Kang M."/>
        </authorList>
    </citation>
    <scope>NUCLEOTIDE SEQUENCE</scope>
    <source>
        <strain evidence="4">KACC 17527</strain>
    </source>
</reference>
<feature type="transmembrane region" description="Helical" evidence="1">
    <location>
        <begin position="227"/>
        <end position="247"/>
    </location>
</feature>
<feature type="transmembrane region" description="Helical" evidence="1">
    <location>
        <begin position="291"/>
        <end position="313"/>
    </location>
</feature>
<keyword evidence="1" id="KW-1133">Transmembrane helix</keyword>
<evidence type="ECO:0000313" key="5">
    <source>
        <dbReference type="Proteomes" id="UP000630528"/>
    </source>
</evidence>
<feature type="domain" description="GGDEF" evidence="3">
    <location>
        <begin position="447"/>
        <end position="580"/>
    </location>
</feature>
<dbReference type="SMART" id="SM00267">
    <property type="entry name" value="GGDEF"/>
    <property type="match status" value="1"/>
</dbReference>
<dbReference type="SUPFAM" id="SSF55073">
    <property type="entry name" value="Nucleotide cyclase"/>
    <property type="match status" value="1"/>
</dbReference>
<dbReference type="AlphaFoldDB" id="A0A934WL62"/>
<dbReference type="CDD" id="cd01949">
    <property type="entry name" value="GGDEF"/>
    <property type="match status" value="1"/>
</dbReference>
<keyword evidence="5" id="KW-1185">Reference proteome</keyword>
<feature type="transmembrane region" description="Helical" evidence="1">
    <location>
        <begin position="351"/>
        <end position="373"/>
    </location>
</feature>